<dbReference type="OrthoDB" id="9811006at2"/>
<dbReference type="InterPro" id="IPR036761">
    <property type="entry name" value="TTHA0802/YceI-like_sf"/>
</dbReference>
<reference evidence="4" key="1">
    <citation type="submission" date="2017-02" db="EMBL/GenBank/DDBJ databases">
        <authorList>
            <person name="Varghese N."/>
            <person name="Submissions S."/>
        </authorList>
    </citation>
    <scope>NUCLEOTIDE SEQUENCE [LARGE SCALE GENOMIC DNA]</scope>
    <source>
        <strain evidence="4">DSM 23546</strain>
    </source>
</reference>
<protein>
    <submittedName>
        <fullName evidence="3">Polyisoprenoid-binding protein YceI</fullName>
    </submittedName>
</protein>
<feature type="domain" description="Lipid/polyisoprenoid-binding YceI-like" evidence="2">
    <location>
        <begin position="32"/>
        <end position="195"/>
    </location>
</feature>
<evidence type="ECO:0000256" key="1">
    <source>
        <dbReference type="SAM" id="SignalP"/>
    </source>
</evidence>
<dbReference type="Proteomes" id="UP000190339">
    <property type="component" value="Unassembled WGS sequence"/>
</dbReference>
<dbReference type="PANTHER" id="PTHR34406">
    <property type="entry name" value="PROTEIN YCEI"/>
    <property type="match status" value="1"/>
</dbReference>
<dbReference type="AlphaFoldDB" id="A0A1T5C2D8"/>
<keyword evidence="1" id="KW-0732">Signal</keyword>
<dbReference type="SMART" id="SM00867">
    <property type="entry name" value="YceI"/>
    <property type="match status" value="1"/>
</dbReference>
<dbReference type="PANTHER" id="PTHR34406:SF1">
    <property type="entry name" value="PROTEIN YCEI"/>
    <property type="match status" value="1"/>
</dbReference>
<organism evidence="3 4">
    <name type="scientific">Maribacter arcticus</name>
    <dbReference type="NCBI Taxonomy" id="561365"/>
    <lineage>
        <taxon>Bacteria</taxon>
        <taxon>Pseudomonadati</taxon>
        <taxon>Bacteroidota</taxon>
        <taxon>Flavobacteriia</taxon>
        <taxon>Flavobacteriales</taxon>
        <taxon>Flavobacteriaceae</taxon>
        <taxon>Maribacter</taxon>
    </lineage>
</organism>
<accession>A0A1T5C2D8</accession>
<gene>
    <name evidence="3" type="ORF">SAMN05660866_02032</name>
</gene>
<sequence length="197" mass="21809">MKRNTFYLLFLGFLLLTVNIAQSQATISVQSTWKADNAHSKVGFAITHLLISEVEGHFSEFDITATADDAFSEPSFTVELKTGSIDTDNDRRNEHLRSADFFDAETHPTITFKTTAFEKTGEKMFKLTGDLTMHGVTKPVTLEGKLNGIITDQRSNKLKAGLKLTGTIDRLAYKVGGETPTLGDEVEMTINLEMAQQ</sequence>
<dbReference type="Pfam" id="PF04264">
    <property type="entry name" value="YceI"/>
    <property type="match status" value="1"/>
</dbReference>
<evidence type="ECO:0000313" key="4">
    <source>
        <dbReference type="Proteomes" id="UP000190339"/>
    </source>
</evidence>
<name>A0A1T5C2D8_9FLAO</name>
<dbReference type="STRING" id="561365.SAMN05660866_02032"/>
<evidence type="ECO:0000259" key="2">
    <source>
        <dbReference type="SMART" id="SM00867"/>
    </source>
</evidence>
<keyword evidence="4" id="KW-1185">Reference proteome</keyword>
<dbReference type="SUPFAM" id="SSF101874">
    <property type="entry name" value="YceI-like"/>
    <property type="match status" value="1"/>
</dbReference>
<feature type="chain" id="PRO_5013092167" evidence="1">
    <location>
        <begin position="24"/>
        <end position="197"/>
    </location>
</feature>
<dbReference type="EMBL" id="FUYL01000005">
    <property type="protein sequence ID" value="SKB53574.1"/>
    <property type="molecule type" value="Genomic_DNA"/>
</dbReference>
<dbReference type="Gene3D" id="2.40.128.110">
    <property type="entry name" value="Lipid/polyisoprenoid-binding, YceI-like"/>
    <property type="match status" value="1"/>
</dbReference>
<proteinExistence type="predicted"/>
<feature type="signal peptide" evidence="1">
    <location>
        <begin position="1"/>
        <end position="23"/>
    </location>
</feature>
<dbReference type="InterPro" id="IPR007372">
    <property type="entry name" value="Lipid/polyisoprenoid-bd_YceI"/>
</dbReference>
<evidence type="ECO:0000313" key="3">
    <source>
        <dbReference type="EMBL" id="SKB53574.1"/>
    </source>
</evidence>